<comment type="caution">
    <text evidence="1">The sequence shown here is derived from an EMBL/GenBank/DDBJ whole genome shotgun (WGS) entry which is preliminary data.</text>
</comment>
<evidence type="ECO:0008006" key="3">
    <source>
        <dbReference type="Google" id="ProtNLM"/>
    </source>
</evidence>
<keyword evidence="2" id="KW-1185">Reference proteome</keyword>
<evidence type="ECO:0000313" key="1">
    <source>
        <dbReference type="EMBL" id="KAK7694147.1"/>
    </source>
</evidence>
<name>A0AAW0GNB4_9APHY</name>
<evidence type="ECO:0000313" key="2">
    <source>
        <dbReference type="Proteomes" id="UP001385951"/>
    </source>
</evidence>
<dbReference type="Proteomes" id="UP001385951">
    <property type="component" value="Unassembled WGS sequence"/>
</dbReference>
<accession>A0AAW0GNB4</accession>
<gene>
    <name evidence="1" type="ORF">QCA50_001327</name>
</gene>
<protein>
    <recommendedName>
        <fullName evidence="3">Glycosyltransferase family 25 protein</fullName>
    </recommendedName>
</protein>
<proteinExistence type="predicted"/>
<organism evidence="1 2">
    <name type="scientific">Cerrena zonata</name>
    <dbReference type="NCBI Taxonomy" id="2478898"/>
    <lineage>
        <taxon>Eukaryota</taxon>
        <taxon>Fungi</taxon>
        <taxon>Dikarya</taxon>
        <taxon>Basidiomycota</taxon>
        <taxon>Agaricomycotina</taxon>
        <taxon>Agaricomycetes</taxon>
        <taxon>Polyporales</taxon>
        <taxon>Cerrenaceae</taxon>
        <taxon>Cerrena</taxon>
    </lineage>
</organism>
<sequence length="464" mass="51069">MSGHLPRRLLVFVVASCLLFLLAVWSLLHFVHSFDDNYTFSSEIVLHELERLLLDHPNHPIPIILEAGIPSANLASSETISKVKVCHDTKTELASSVHVVSLPNRADRRNGMEKLRAGLHLNWTYNDATPSDDFNIETLTQNLIKFRHESSNPPGSLVYGSPPGHFLWPVDFDNSTSASIDATQRRRTIPPNYGDSFAGSRGQSSSATASSSLGASLGLLAPESSLDSLGFAIPLTCATENNILGVPYAADLPKHMILTPAKLACWYSHAQIISRIGSLKPYEDPPQNDSSSGCVDVTLVLEDDVDMERDIQERLAAVWETLPDHWDILFLGHCWSDETHFAALPTSRVNASYPIEVKNETALHPSYAPKCTHAYALHPAGARKILQHLNYPPFAYSRALDQALAWLIMSGRITSYSVVPSLVVQRKKLKSDVDAGQNGVGSNWKEHLFDGVMNTLEETSDESS</sequence>
<reference evidence="1 2" key="1">
    <citation type="submission" date="2022-09" db="EMBL/GenBank/DDBJ databases">
        <authorList>
            <person name="Palmer J.M."/>
        </authorList>
    </citation>
    <scope>NUCLEOTIDE SEQUENCE [LARGE SCALE GENOMIC DNA]</scope>
    <source>
        <strain evidence="1 2">DSM 7382</strain>
    </source>
</reference>
<dbReference type="AlphaFoldDB" id="A0AAW0GNB4"/>
<dbReference type="EMBL" id="JASBNA010000002">
    <property type="protein sequence ID" value="KAK7694147.1"/>
    <property type="molecule type" value="Genomic_DNA"/>
</dbReference>